<dbReference type="eggNOG" id="ENOG502QVDR">
    <property type="taxonomic scope" value="Eukaryota"/>
</dbReference>
<protein>
    <submittedName>
        <fullName evidence="4">(Perigord truffle) hypothetical protein</fullName>
    </submittedName>
</protein>
<keyword evidence="3" id="KW-0732">Signal</keyword>
<evidence type="ECO:0000313" key="4">
    <source>
        <dbReference type="EMBL" id="CAZ84617.1"/>
    </source>
</evidence>
<keyword evidence="2" id="KW-1133">Transmembrane helix</keyword>
<feature type="transmembrane region" description="Helical" evidence="2">
    <location>
        <begin position="244"/>
        <end position="265"/>
    </location>
</feature>
<sequence length="341" mass="36844">MIPSVSLLPVLSLLLQSINAAPHDTDKLVRRSDDASTTPTPTAWVSVFGDGSVTTVTPSVKTDSSGNPTETIDAKPSETASSDGDQSDNVVARCDSSKYELGKTGNVQPWVPFCAPHNGTEWWVDGNYYVTWNPKHWTRNSTVKIILNYANPGRGGKVAKLWETANSFGLINIEPSKDWLVNRTAFDDGNKRTVENQTMYFTIADDSPSGTQPNVETGPTIILTSRPSPAPIDKSPSNRPPVSILGLAVGLPVVFVFVVGTILSLHFCMKSKRTVGPISIGGGRRHFSKRGYSGRAVRRQKAAVAVRSGDYRDEPGEEIAPAGGIPPKRDEWELTSVQGGR</sequence>
<dbReference type="Proteomes" id="UP000006911">
    <property type="component" value="Unassembled WGS sequence"/>
</dbReference>
<dbReference type="EMBL" id="FN430330">
    <property type="protein sequence ID" value="CAZ84617.1"/>
    <property type="molecule type" value="Genomic_DNA"/>
</dbReference>
<dbReference type="AlphaFoldDB" id="D5GJC4"/>
<dbReference type="FunCoup" id="D5GJC4">
    <property type="interactions" value="115"/>
</dbReference>
<name>D5GJC4_TUBMM</name>
<organism evidence="4 5">
    <name type="scientific">Tuber melanosporum (strain Mel28)</name>
    <name type="common">Perigord black truffle</name>
    <dbReference type="NCBI Taxonomy" id="656061"/>
    <lineage>
        <taxon>Eukaryota</taxon>
        <taxon>Fungi</taxon>
        <taxon>Dikarya</taxon>
        <taxon>Ascomycota</taxon>
        <taxon>Pezizomycotina</taxon>
        <taxon>Pezizomycetes</taxon>
        <taxon>Pezizales</taxon>
        <taxon>Tuberaceae</taxon>
        <taxon>Tuber</taxon>
    </lineage>
</organism>
<dbReference type="RefSeq" id="XP_002840426.1">
    <property type="nucleotide sequence ID" value="XM_002840380.1"/>
</dbReference>
<dbReference type="OMA" id="PSAWISV"/>
<keyword evidence="2" id="KW-0812">Transmembrane</keyword>
<evidence type="ECO:0000256" key="2">
    <source>
        <dbReference type="SAM" id="Phobius"/>
    </source>
</evidence>
<proteinExistence type="predicted"/>
<gene>
    <name evidence="4" type="ORF">GSTUM_00008937001</name>
</gene>
<dbReference type="GeneID" id="9185985"/>
<feature type="region of interest" description="Disordered" evidence="1">
    <location>
        <begin position="304"/>
        <end position="341"/>
    </location>
</feature>
<keyword evidence="5" id="KW-1185">Reference proteome</keyword>
<keyword evidence="2" id="KW-0472">Membrane</keyword>
<feature type="compositionally biased region" description="Polar residues" evidence="1">
    <location>
        <begin position="78"/>
        <end position="89"/>
    </location>
</feature>
<feature type="compositionally biased region" description="Polar residues" evidence="1">
    <location>
        <begin position="57"/>
        <end position="70"/>
    </location>
</feature>
<dbReference type="Pfam" id="PF14610">
    <property type="entry name" value="Psg1"/>
    <property type="match status" value="1"/>
</dbReference>
<feature type="signal peptide" evidence="3">
    <location>
        <begin position="1"/>
        <end position="20"/>
    </location>
</feature>
<feature type="region of interest" description="Disordered" evidence="1">
    <location>
        <begin position="57"/>
        <end position="89"/>
    </location>
</feature>
<dbReference type="InParanoid" id="D5GJC4"/>
<evidence type="ECO:0000256" key="1">
    <source>
        <dbReference type="SAM" id="MobiDB-lite"/>
    </source>
</evidence>
<reference evidence="4 5" key="1">
    <citation type="journal article" date="2010" name="Nature">
        <title>Perigord black truffle genome uncovers evolutionary origins and mechanisms of symbiosis.</title>
        <authorList>
            <person name="Martin F."/>
            <person name="Kohler A."/>
            <person name="Murat C."/>
            <person name="Balestrini R."/>
            <person name="Coutinho P.M."/>
            <person name="Jaillon O."/>
            <person name="Montanini B."/>
            <person name="Morin E."/>
            <person name="Noel B."/>
            <person name="Percudani R."/>
            <person name="Porcel B."/>
            <person name="Rubini A."/>
            <person name="Amicucci A."/>
            <person name="Amselem J."/>
            <person name="Anthouard V."/>
            <person name="Arcioni S."/>
            <person name="Artiguenave F."/>
            <person name="Aury J.M."/>
            <person name="Ballario P."/>
            <person name="Bolchi A."/>
            <person name="Brenna A."/>
            <person name="Brun A."/>
            <person name="Buee M."/>
            <person name="Cantarel B."/>
            <person name="Chevalier G."/>
            <person name="Couloux A."/>
            <person name="Da Silva C."/>
            <person name="Denoeud F."/>
            <person name="Duplessis S."/>
            <person name="Ghignone S."/>
            <person name="Hilselberger B."/>
            <person name="Iotti M."/>
            <person name="Marcais B."/>
            <person name="Mello A."/>
            <person name="Miranda M."/>
            <person name="Pacioni G."/>
            <person name="Quesneville H."/>
            <person name="Riccioni C."/>
            <person name="Ruotolo R."/>
            <person name="Splivallo R."/>
            <person name="Stocchi V."/>
            <person name="Tisserant E."/>
            <person name="Viscomi A.R."/>
            <person name="Zambonelli A."/>
            <person name="Zampieri E."/>
            <person name="Henrissat B."/>
            <person name="Lebrun M.H."/>
            <person name="Paolocci F."/>
            <person name="Bonfante P."/>
            <person name="Ottonello S."/>
            <person name="Wincker P."/>
        </authorList>
    </citation>
    <scope>NUCLEOTIDE SEQUENCE [LARGE SCALE GENOMIC DNA]</scope>
    <source>
        <strain evidence="4 5">Mel28</strain>
    </source>
</reference>
<dbReference type="KEGG" id="tml:GSTUM_00008937001"/>
<feature type="chain" id="PRO_5003072782" evidence="3">
    <location>
        <begin position="21"/>
        <end position="341"/>
    </location>
</feature>
<accession>D5GJC4</accession>
<dbReference type="InterPro" id="IPR028000">
    <property type="entry name" value="Pma1"/>
</dbReference>
<evidence type="ECO:0000256" key="3">
    <source>
        <dbReference type="SAM" id="SignalP"/>
    </source>
</evidence>
<evidence type="ECO:0000313" key="5">
    <source>
        <dbReference type="Proteomes" id="UP000006911"/>
    </source>
</evidence>
<dbReference type="HOGENOM" id="CLU_814299_0_0_1"/>